<protein>
    <submittedName>
        <fullName evidence="2">Uncharacterized protein</fullName>
    </submittedName>
</protein>
<feature type="region of interest" description="Disordered" evidence="1">
    <location>
        <begin position="1"/>
        <end position="36"/>
    </location>
</feature>
<sequence length="322" mass="36311">MDDSLERAATTATSLDTKQDRGNIFKTQSKATPNEPVPKELVQVVVRGAKKQWGDTVAQTRFERVSKISNDPLLAGVNTPQSGEDSLKLNELIELCIKLQQRVLDLETTNTTQFLEINSLKRRVKKLKRRKRSRPHGLKRLYKVRLLARVKSFEDMGLGEKYASKQGRIDDIDANEHIYLVNVYNDEDMCGVNALDGDEVIVESVDVAEQAKEVVDDITLAKALMEIKSAKTKADKVMIQEEPQQEQAHTPIVSSQQPSQVKDKGKGKMVEPEPVKKLSKKDQLMLDEELTFKLQAKFKKEQRLAGERDQQGKEASIALNKS</sequence>
<dbReference type="EMBL" id="BKCJ010007386">
    <property type="protein sequence ID" value="GEU77000.1"/>
    <property type="molecule type" value="Genomic_DNA"/>
</dbReference>
<feature type="compositionally biased region" description="Basic and acidic residues" evidence="1">
    <location>
        <begin position="301"/>
        <end position="312"/>
    </location>
</feature>
<dbReference type="AlphaFoldDB" id="A0A6L2MT72"/>
<proteinExistence type="predicted"/>
<comment type="caution">
    <text evidence="2">The sequence shown here is derived from an EMBL/GenBank/DDBJ whole genome shotgun (WGS) entry which is preliminary data.</text>
</comment>
<feature type="region of interest" description="Disordered" evidence="1">
    <location>
        <begin position="301"/>
        <end position="322"/>
    </location>
</feature>
<organism evidence="2">
    <name type="scientific">Tanacetum cinerariifolium</name>
    <name type="common">Dalmatian daisy</name>
    <name type="synonym">Chrysanthemum cinerariifolium</name>
    <dbReference type="NCBI Taxonomy" id="118510"/>
    <lineage>
        <taxon>Eukaryota</taxon>
        <taxon>Viridiplantae</taxon>
        <taxon>Streptophyta</taxon>
        <taxon>Embryophyta</taxon>
        <taxon>Tracheophyta</taxon>
        <taxon>Spermatophyta</taxon>
        <taxon>Magnoliopsida</taxon>
        <taxon>eudicotyledons</taxon>
        <taxon>Gunneridae</taxon>
        <taxon>Pentapetalae</taxon>
        <taxon>asterids</taxon>
        <taxon>campanulids</taxon>
        <taxon>Asterales</taxon>
        <taxon>Asteraceae</taxon>
        <taxon>Asteroideae</taxon>
        <taxon>Anthemideae</taxon>
        <taxon>Anthemidinae</taxon>
        <taxon>Tanacetum</taxon>
    </lineage>
</organism>
<gene>
    <name evidence="2" type="ORF">Tci_048978</name>
</gene>
<feature type="region of interest" description="Disordered" evidence="1">
    <location>
        <begin position="242"/>
        <end position="282"/>
    </location>
</feature>
<name>A0A6L2MT72_TANCI</name>
<evidence type="ECO:0000256" key="1">
    <source>
        <dbReference type="SAM" id="MobiDB-lite"/>
    </source>
</evidence>
<feature type="compositionally biased region" description="Basic and acidic residues" evidence="1">
    <location>
        <begin position="261"/>
        <end position="282"/>
    </location>
</feature>
<accession>A0A6L2MT72</accession>
<feature type="compositionally biased region" description="Polar residues" evidence="1">
    <location>
        <begin position="245"/>
        <end position="260"/>
    </location>
</feature>
<reference evidence="2" key="1">
    <citation type="journal article" date="2019" name="Sci. Rep.">
        <title>Draft genome of Tanacetum cinerariifolium, the natural source of mosquito coil.</title>
        <authorList>
            <person name="Yamashiro T."/>
            <person name="Shiraishi A."/>
            <person name="Satake H."/>
            <person name="Nakayama K."/>
        </authorList>
    </citation>
    <scope>NUCLEOTIDE SEQUENCE</scope>
</reference>
<evidence type="ECO:0000313" key="2">
    <source>
        <dbReference type="EMBL" id="GEU77000.1"/>
    </source>
</evidence>